<dbReference type="GO" id="GO:0006418">
    <property type="term" value="P:tRNA aminoacylation for protein translation"/>
    <property type="evidence" value="ECO:0007669"/>
    <property type="project" value="InterPro"/>
</dbReference>
<evidence type="ECO:0000256" key="5">
    <source>
        <dbReference type="ARBA" id="ARBA00023146"/>
    </source>
</evidence>
<proteinExistence type="predicted"/>
<evidence type="ECO:0000259" key="6">
    <source>
        <dbReference type="Pfam" id="PF09334"/>
    </source>
</evidence>
<evidence type="ECO:0000256" key="3">
    <source>
        <dbReference type="ARBA" id="ARBA00022840"/>
    </source>
</evidence>
<sequence>VAWPYASGSRHLGHLAGAYLPADVFARF</sequence>
<feature type="non-terminal residue" evidence="7">
    <location>
        <position position="1"/>
    </location>
</feature>
<feature type="domain" description="Methionyl/Leucyl tRNA synthetase" evidence="6">
    <location>
        <begin position="2"/>
        <end position="28"/>
    </location>
</feature>
<dbReference type="GO" id="GO:0005524">
    <property type="term" value="F:ATP binding"/>
    <property type="evidence" value="ECO:0007669"/>
    <property type="project" value="UniProtKB-KW"/>
</dbReference>
<dbReference type="Gene3D" id="3.40.50.620">
    <property type="entry name" value="HUPs"/>
    <property type="match status" value="1"/>
</dbReference>
<dbReference type="GO" id="GO:0004812">
    <property type="term" value="F:aminoacyl-tRNA ligase activity"/>
    <property type="evidence" value="ECO:0007669"/>
    <property type="project" value="UniProtKB-KW"/>
</dbReference>
<keyword evidence="5" id="KW-0030">Aminoacyl-tRNA synthetase</keyword>
<reference evidence="7" key="1">
    <citation type="submission" date="2018-05" db="EMBL/GenBank/DDBJ databases">
        <authorList>
            <person name="Lanie J.A."/>
            <person name="Ng W.-L."/>
            <person name="Kazmierczak K.M."/>
            <person name="Andrzejewski T.M."/>
            <person name="Davidsen T.M."/>
            <person name="Wayne K.J."/>
            <person name="Tettelin H."/>
            <person name="Glass J.I."/>
            <person name="Rusch D."/>
            <person name="Podicherti R."/>
            <person name="Tsui H.-C.T."/>
            <person name="Winkler M.E."/>
        </authorList>
    </citation>
    <scope>NUCLEOTIDE SEQUENCE</scope>
</reference>
<name>A0A382UZ02_9ZZZZ</name>
<dbReference type="AlphaFoldDB" id="A0A382UZ02"/>
<protein>
    <recommendedName>
        <fullName evidence="6">Methionyl/Leucyl tRNA synthetase domain-containing protein</fullName>
    </recommendedName>
</protein>
<keyword evidence="1" id="KW-0436">Ligase</keyword>
<feature type="non-terminal residue" evidence="7">
    <location>
        <position position="28"/>
    </location>
</feature>
<gene>
    <name evidence="7" type="ORF">METZ01_LOCUS392241</name>
</gene>
<dbReference type="SUPFAM" id="SSF52374">
    <property type="entry name" value="Nucleotidylyl transferase"/>
    <property type="match status" value="1"/>
</dbReference>
<keyword evidence="4" id="KW-0648">Protein biosynthesis</keyword>
<evidence type="ECO:0000256" key="2">
    <source>
        <dbReference type="ARBA" id="ARBA00022741"/>
    </source>
</evidence>
<dbReference type="InterPro" id="IPR015413">
    <property type="entry name" value="Methionyl/Leucyl_tRNA_Synth"/>
</dbReference>
<dbReference type="EMBL" id="UINC01147834">
    <property type="protein sequence ID" value="SVD39387.1"/>
    <property type="molecule type" value="Genomic_DNA"/>
</dbReference>
<evidence type="ECO:0000256" key="1">
    <source>
        <dbReference type="ARBA" id="ARBA00022598"/>
    </source>
</evidence>
<dbReference type="InterPro" id="IPR014729">
    <property type="entry name" value="Rossmann-like_a/b/a_fold"/>
</dbReference>
<keyword evidence="3" id="KW-0067">ATP-binding</keyword>
<accession>A0A382UZ02</accession>
<dbReference type="Pfam" id="PF09334">
    <property type="entry name" value="tRNA-synt_1g"/>
    <property type="match status" value="1"/>
</dbReference>
<evidence type="ECO:0000256" key="4">
    <source>
        <dbReference type="ARBA" id="ARBA00022917"/>
    </source>
</evidence>
<keyword evidence="2" id="KW-0547">Nucleotide-binding</keyword>
<evidence type="ECO:0000313" key="7">
    <source>
        <dbReference type="EMBL" id="SVD39387.1"/>
    </source>
</evidence>
<organism evidence="7">
    <name type="scientific">marine metagenome</name>
    <dbReference type="NCBI Taxonomy" id="408172"/>
    <lineage>
        <taxon>unclassified sequences</taxon>
        <taxon>metagenomes</taxon>
        <taxon>ecological metagenomes</taxon>
    </lineage>
</organism>